<feature type="transmembrane region" description="Helical" evidence="9">
    <location>
        <begin position="79"/>
        <end position="110"/>
    </location>
</feature>
<feature type="compositionally biased region" description="Low complexity" evidence="8">
    <location>
        <begin position="330"/>
        <end position="345"/>
    </location>
</feature>
<evidence type="ECO:0000256" key="9">
    <source>
        <dbReference type="SAM" id="Phobius"/>
    </source>
</evidence>
<feature type="transmembrane region" description="Helical" evidence="9">
    <location>
        <begin position="455"/>
        <end position="476"/>
    </location>
</feature>
<dbReference type="Proteomes" id="UP001154312">
    <property type="component" value="Unassembled WGS sequence"/>
</dbReference>
<feature type="domain" description="Putative mannosyltransferase YkcA/B-like C-terminal" evidence="11">
    <location>
        <begin position="601"/>
        <end position="688"/>
    </location>
</feature>
<evidence type="ECO:0000313" key="12">
    <source>
        <dbReference type="EMBL" id="MDF9407170.1"/>
    </source>
</evidence>
<accession>A0A9X4H0E9</accession>
<evidence type="ECO:0000256" key="1">
    <source>
        <dbReference type="ARBA" id="ARBA00004651"/>
    </source>
</evidence>
<keyword evidence="4" id="KW-0808">Transferase</keyword>
<evidence type="ECO:0000256" key="3">
    <source>
        <dbReference type="ARBA" id="ARBA00022676"/>
    </source>
</evidence>
<feature type="compositionally biased region" description="Gly residues" evidence="8">
    <location>
        <begin position="361"/>
        <end position="383"/>
    </location>
</feature>
<dbReference type="Pfam" id="PF13231">
    <property type="entry name" value="PMT_2"/>
    <property type="match status" value="1"/>
</dbReference>
<dbReference type="GO" id="GO:0009103">
    <property type="term" value="P:lipopolysaccharide biosynthetic process"/>
    <property type="evidence" value="ECO:0007669"/>
    <property type="project" value="UniProtKB-ARBA"/>
</dbReference>
<feature type="transmembrane region" description="Helical" evidence="9">
    <location>
        <begin position="141"/>
        <end position="157"/>
    </location>
</feature>
<feature type="transmembrane region" description="Helical" evidence="9">
    <location>
        <begin position="432"/>
        <end position="449"/>
    </location>
</feature>
<dbReference type="GO" id="GO:0005886">
    <property type="term" value="C:plasma membrane"/>
    <property type="evidence" value="ECO:0007669"/>
    <property type="project" value="UniProtKB-SubCell"/>
</dbReference>
<protein>
    <submittedName>
        <fullName evidence="12">Glycosyltransferase family 39 protein</fullName>
    </submittedName>
</protein>
<dbReference type="RefSeq" id="WP_277442346.1">
    <property type="nucleotide sequence ID" value="NZ_JAKOAV010000002.1"/>
</dbReference>
<evidence type="ECO:0000259" key="11">
    <source>
        <dbReference type="Pfam" id="PF24878"/>
    </source>
</evidence>
<feature type="region of interest" description="Disordered" evidence="8">
    <location>
        <begin position="690"/>
        <end position="722"/>
    </location>
</feature>
<dbReference type="AlphaFoldDB" id="A0A9X4H0E9"/>
<evidence type="ECO:0000256" key="7">
    <source>
        <dbReference type="ARBA" id="ARBA00023136"/>
    </source>
</evidence>
<dbReference type="PANTHER" id="PTHR33908:SF3">
    <property type="entry name" value="UNDECAPRENYL PHOSPHATE-ALPHA-4-AMINO-4-DEOXY-L-ARABINOSE ARABINOSYL TRANSFERASE"/>
    <property type="match status" value="1"/>
</dbReference>
<comment type="subcellular location">
    <subcellularLocation>
        <location evidence="1">Cell membrane</location>
        <topology evidence="1">Multi-pass membrane protein</topology>
    </subcellularLocation>
</comment>
<sequence>MKVKTRKFQHLDIILIGTALLAAFLNIYKIWNDQNANAYYTAAVTSMLQSWHNFFYASLDPGGYVTVDKPPVTFWVQTLFAYIFGVHGWSVILPQALAGIGSVFLMYFLVKPTYGRTAARLASLIMACTPIAVAVSRTNNIDSLLVFTLLLATWMLFRGIREQKLSWLFGAFAMIGVGFNMKMLQAYMVVPAFYVFYLLAFKCEWKKKLAVLAAATVIMSVVTVSYAVVVDMVPEDNRPYVGGSQTNSVLELAFGYNGIARLRGMGRGGMGPGGAPPDQGQTRQGDITQERRQMRQDENDMPERQQMPQDGYNMPGGQQMQWDGNGTSDGQQMQQGGNNMSGQQQVPPDGNYMPGGFDPEGNGGPGQMPGGGGPPGQGGGGMFGTGQAGPLRLFQSELSGQASWLLPFVAFACAGLLAGMRLRKLTAKQNEALFWLAWLLPAMAFFSVAGFFHHYYLIMLAPPIAALAGAGWVELWNQYRGKEGWKRWLLPAGLLAATAFELYILQPYQKQIGAGWLTGIGVAGIGLALVLLLAAKKEKLAPIAAVAGMLVLLVAPLYWAATPLLYGDNYMMPQAGPSKQGFGQRQGMGGGGMNSSINTKLLDYVTRNNTGEAYLFMTPEASTAESYIIETGKAVVAMGGFSGSDPILTIEKLEQMVADKKVKYFLIPSSGSGGRGGSSEVMDWIRANSTEVPKEEWQSNAAQNGPQDGPQGGRPMGMGNNETLYEINI</sequence>
<reference evidence="12" key="1">
    <citation type="submission" date="2022-02" db="EMBL/GenBank/DDBJ databases">
        <authorList>
            <person name="Leng L."/>
        </authorList>
    </citation>
    <scope>NUCLEOTIDE SEQUENCE</scope>
    <source>
        <strain evidence="12">JI</strain>
    </source>
</reference>
<dbReference type="InterPro" id="IPR038731">
    <property type="entry name" value="RgtA/B/C-like"/>
</dbReference>
<feature type="compositionally biased region" description="Basic and acidic residues" evidence="8">
    <location>
        <begin position="288"/>
        <end position="303"/>
    </location>
</feature>
<evidence type="ECO:0000256" key="4">
    <source>
        <dbReference type="ARBA" id="ARBA00022679"/>
    </source>
</evidence>
<feature type="transmembrane region" description="Helical" evidence="9">
    <location>
        <begin position="488"/>
        <end position="506"/>
    </location>
</feature>
<keyword evidence="6 9" id="KW-1133">Transmembrane helix</keyword>
<feature type="domain" description="Glycosyltransferase RgtA/B/C/D-like" evidence="10">
    <location>
        <begin position="68"/>
        <end position="224"/>
    </location>
</feature>
<proteinExistence type="predicted"/>
<organism evidence="12 13">
    <name type="scientific">Pelotomaculum isophthalicicum JI</name>
    <dbReference type="NCBI Taxonomy" id="947010"/>
    <lineage>
        <taxon>Bacteria</taxon>
        <taxon>Bacillati</taxon>
        <taxon>Bacillota</taxon>
        <taxon>Clostridia</taxon>
        <taxon>Eubacteriales</taxon>
        <taxon>Desulfotomaculaceae</taxon>
        <taxon>Pelotomaculum</taxon>
    </lineage>
</organism>
<name>A0A9X4H0E9_9FIRM</name>
<evidence type="ECO:0000256" key="5">
    <source>
        <dbReference type="ARBA" id="ARBA00022692"/>
    </source>
</evidence>
<dbReference type="GO" id="GO:0016763">
    <property type="term" value="F:pentosyltransferase activity"/>
    <property type="evidence" value="ECO:0007669"/>
    <property type="project" value="TreeGrafter"/>
</dbReference>
<feature type="transmembrane region" description="Helical" evidence="9">
    <location>
        <begin position="186"/>
        <end position="202"/>
    </location>
</feature>
<dbReference type="GO" id="GO:0010041">
    <property type="term" value="P:response to iron(III) ion"/>
    <property type="evidence" value="ECO:0007669"/>
    <property type="project" value="TreeGrafter"/>
</dbReference>
<dbReference type="InterPro" id="IPR056785">
    <property type="entry name" value="YkcA/B-like_C"/>
</dbReference>
<dbReference type="EMBL" id="JAKOAV010000002">
    <property type="protein sequence ID" value="MDF9407170.1"/>
    <property type="molecule type" value="Genomic_DNA"/>
</dbReference>
<evidence type="ECO:0000256" key="2">
    <source>
        <dbReference type="ARBA" id="ARBA00022475"/>
    </source>
</evidence>
<evidence type="ECO:0000313" key="13">
    <source>
        <dbReference type="Proteomes" id="UP001154312"/>
    </source>
</evidence>
<feature type="transmembrane region" description="Helical" evidence="9">
    <location>
        <begin position="512"/>
        <end position="533"/>
    </location>
</feature>
<dbReference type="InterPro" id="IPR050297">
    <property type="entry name" value="LipidA_mod_glycosyltrf_83"/>
</dbReference>
<evidence type="ECO:0000256" key="6">
    <source>
        <dbReference type="ARBA" id="ARBA00022989"/>
    </source>
</evidence>
<keyword evidence="2" id="KW-1003">Cell membrane</keyword>
<evidence type="ECO:0000259" key="10">
    <source>
        <dbReference type="Pfam" id="PF13231"/>
    </source>
</evidence>
<keyword evidence="13" id="KW-1185">Reference proteome</keyword>
<keyword evidence="7 9" id="KW-0472">Membrane</keyword>
<keyword evidence="5 9" id="KW-0812">Transmembrane</keyword>
<feature type="transmembrane region" description="Helical" evidence="9">
    <location>
        <begin position="540"/>
        <end position="561"/>
    </location>
</feature>
<evidence type="ECO:0000256" key="8">
    <source>
        <dbReference type="SAM" id="MobiDB-lite"/>
    </source>
</evidence>
<comment type="caution">
    <text evidence="12">The sequence shown here is derived from an EMBL/GenBank/DDBJ whole genome shotgun (WGS) entry which is preliminary data.</text>
</comment>
<feature type="transmembrane region" description="Helical" evidence="9">
    <location>
        <begin position="402"/>
        <end position="420"/>
    </location>
</feature>
<feature type="region of interest" description="Disordered" evidence="8">
    <location>
        <begin position="266"/>
        <end position="383"/>
    </location>
</feature>
<feature type="compositionally biased region" description="Polar residues" evidence="8">
    <location>
        <begin position="316"/>
        <end position="329"/>
    </location>
</feature>
<feature type="transmembrane region" description="Helical" evidence="9">
    <location>
        <begin position="209"/>
        <end position="229"/>
    </location>
</feature>
<dbReference type="Pfam" id="PF24878">
    <property type="entry name" value="YkcB_C"/>
    <property type="match status" value="1"/>
</dbReference>
<keyword evidence="3" id="KW-0328">Glycosyltransferase</keyword>
<dbReference type="PANTHER" id="PTHR33908">
    <property type="entry name" value="MANNOSYLTRANSFERASE YKCB-RELATED"/>
    <property type="match status" value="1"/>
</dbReference>
<gene>
    <name evidence="12" type="ORF">L7E55_02165</name>
</gene>
<feature type="transmembrane region" description="Helical" evidence="9">
    <location>
        <begin position="12"/>
        <end position="31"/>
    </location>
</feature>